<feature type="domain" description="SPIN90/Ldb17 leucine-rich" evidence="2">
    <location>
        <begin position="184"/>
        <end position="323"/>
    </location>
</feature>
<evidence type="ECO:0000313" key="3">
    <source>
        <dbReference type="EMBL" id="RKF63175.1"/>
    </source>
</evidence>
<dbReference type="PANTHER" id="PTHR13357">
    <property type="entry name" value="SH3 ADAPTER PROTEIN SPIN90 NCK INTERACTING PROTEIN WITH SH3 DOMAIN"/>
    <property type="match status" value="1"/>
</dbReference>
<name>A0A420I0H8_9PEZI</name>
<dbReference type="InterPro" id="IPR018556">
    <property type="entry name" value="SPIN90/Ldb17_LRD"/>
</dbReference>
<dbReference type="EMBL" id="MCFK01002752">
    <property type="protein sequence ID" value="RKF63175.1"/>
    <property type="molecule type" value="Genomic_DNA"/>
</dbReference>
<dbReference type="Proteomes" id="UP000286134">
    <property type="component" value="Unassembled WGS sequence"/>
</dbReference>
<keyword evidence="4" id="KW-1185">Reference proteome</keyword>
<evidence type="ECO:0000256" key="1">
    <source>
        <dbReference type="SAM" id="MobiDB-lite"/>
    </source>
</evidence>
<dbReference type="GO" id="GO:0071933">
    <property type="term" value="F:Arp2/3 complex binding"/>
    <property type="evidence" value="ECO:0007669"/>
    <property type="project" value="TreeGrafter"/>
</dbReference>
<evidence type="ECO:0000313" key="4">
    <source>
        <dbReference type="Proteomes" id="UP000286134"/>
    </source>
</evidence>
<dbReference type="GO" id="GO:0030479">
    <property type="term" value="C:actin cortical patch"/>
    <property type="evidence" value="ECO:0007669"/>
    <property type="project" value="TreeGrafter"/>
</dbReference>
<feature type="compositionally biased region" description="Low complexity" evidence="1">
    <location>
        <begin position="398"/>
        <end position="412"/>
    </location>
</feature>
<organism evidence="3 4">
    <name type="scientific">Erysiphe neolycopersici</name>
    <dbReference type="NCBI Taxonomy" id="212602"/>
    <lineage>
        <taxon>Eukaryota</taxon>
        <taxon>Fungi</taxon>
        <taxon>Dikarya</taxon>
        <taxon>Ascomycota</taxon>
        <taxon>Pezizomycotina</taxon>
        <taxon>Leotiomycetes</taxon>
        <taxon>Erysiphales</taxon>
        <taxon>Erysiphaceae</taxon>
        <taxon>Erysiphe</taxon>
    </lineage>
</organism>
<evidence type="ECO:0000259" key="2">
    <source>
        <dbReference type="Pfam" id="PF09431"/>
    </source>
</evidence>
<gene>
    <name evidence="3" type="ORF">OnM2_027001</name>
</gene>
<sequence>MESLEYTLENEEQFWAEIEDILSVKCLSLHSVENVFRTYLNFIQKLGSEYLISQDNYDQCLEKLLESELFSAHTDRLRSLVINSLMRDENPISLQILVKFLLHDEQRNDATFEAMKQKGCFPRLVKIIIPGQKKDIALSSLLLELLFEMTCCQKLSTDDLSQVNDEFVMNLLSMIEELSNDPEDLYHYLAIRVLLVLNEQYMLASIMPQKDSPLLTNRVVNLLSSSGSSFMTFGQNLILLLNRETGSSLQLLILKLFYLLFTNPSTYEYFYTNDLRVIIDVIIRNLLDLPSESKSLRHTYLRVLHPLLAHTQLNQPPYYKREEIMNVLNSLIIPRNTHWEPVDETTKRLVERVTNVSWLDKISSETMSEEAKTSVSCDFGIQRVDLNKKIQETTTHLNGKVKNSKSSPNNGKKMNKRATPPPVVKSRRNVPPQAPQSRQAGTTKRSPLPQIPTLRRARQ</sequence>
<dbReference type="AlphaFoldDB" id="A0A420I0H8"/>
<dbReference type="OrthoDB" id="445362at2759"/>
<protein>
    <submittedName>
        <fullName evidence="3">Protein dip1</fullName>
    </submittedName>
</protein>
<accession>A0A420I0H8</accession>
<dbReference type="InterPro" id="IPR030125">
    <property type="entry name" value="SPIN90/Ldb17"/>
</dbReference>
<proteinExistence type="predicted"/>
<dbReference type="GO" id="GO:0006897">
    <property type="term" value="P:endocytosis"/>
    <property type="evidence" value="ECO:0007669"/>
    <property type="project" value="TreeGrafter"/>
</dbReference>
<dbReference type="Pfam" id="PF09431">
    <property type="entry name" value="SPIN90_LRD"/>
    <property type="match status" value="1"/>
</dbReference>
<feature type="region of interest" description="Disordered" evidence="1">
    <location>
        <begin position="392"/>
        <end position="459"/>
    </location>
</feature>
<dbReference type="STRING" id="212602.A0A420I0H8"/>
<feature type="compositionally biased region" description="Polar residues" evidence="1">
    <location>
        <begin position="435"/>
        <end position="445"/>
    </location>
</feature>
<dbReference type="GO" id="GO:0000147">
    <property type="term" value="P:actin cortical patch assembly"/>
    <property type="evidence" value="ECO:0007669"/>
    <property type="project" value="TreeGrafter"/>
</dbReference>
<comment type="caution">
    <text evidence="3">The sequence shown here is derived from an EMBL/GenBank/DDBJ whole genome shotgun (WGS) entry which is preliminary data.</text>
</comment>
<dbReference type="PANTHER" id="PTHR13357:SF1">
    <property type="entry name" value="NCK-INTERACTING PROTEIN WITH SH3 DOMAIN"/>
    <property type="match status" value="1"/>
</dbReference>
<reference evidence="3 4" key="1">
    <citation type="journal article" date="2018" name="BMC Genomics">
        <title>Comparative genome analyses reveal sequence features reflecting distinct modes of host-adaptation between dicot and monocot powdery mildew.</title>
        <authorList>
            <person name="Wu Y."/>
            <person name="Ma X."/>
            <person name="Pan Z."/>
            <person name="Kale S.D."/>
            <person name="Song Y."/>
            <person name="King H."/>
            <person name="Zhang Q."/>
            <person name="Presley C."/>
            <person name="Deng X."/>
            <person name="Wei C.I."/>
            <person name="Xiao S."/>
        </authorList>
    </citation>
    <scope>NUCLEOTIDE SEQUENCE [LARGE SCALE GENOMIC DNA]</scope>
    <source>
        <strain evidence="3">UMSG2</strain>
    </source>
</reference>
<dbReference type="GO" id="GO:0051666">
    <property type="term" value="P:actin cortical patch localization"/>
    <property type="evidence" value="ECO:0007669"/>
    <property type="project" value="TreeGrafter"/>
</dbReference>